<keyword evidence="2" id="KW-1185">Reference proteome</keyword>
<dbReference type="RefSeq" id="WP_250202219.1">
    <property type="nucleotide sequence ID" value="NZ_CP097649.1"/>
</dbReference>
<protein>
    <submittedName>
        <fullName evidence="1">Uncharacterized protein</fullName>
    </submittedName>
</protein>
<organism evidence="1 2">
    <name type="scientific">Brevundimonas albigilva</name>
    <dbReference type="NCBI Taxonomy" id="1312364"/>
    <lineage>
        <taxon>Bacteria</taxon>
        <taxon>Pseudomonadati</taxon>
        <taxon>Pseudomonadota</taxon>
        <taxon>Alphaproteobacteria</taxon>
        <taxon>Caulobacterales</taxon>
        <taxon>Caulobacteraceae</taxon>
        <taxon>Brevundimonas</taxon>
    </lineage>
</organism>
<sequence length="178" mass="19783">MLTKSINWVLSNAPTPLTAREIVDIIDAEGDVFETEDAVLQRKRVVRRIYEMTKAGTAVAAGSVRGERRWAAVKLNQRDGTIDGPPTRVCLSDTEWEKVCPLLPSNASDPSRQAATREFLGHVSQQVASATPSLPSREAQRFLSWHGMKIWNQVATALPDKFSIQGCNDLAERLVRDR</sequence>
<gene>
    <name evidence="1" type="ORF">M8231_02950</name>
</gene>
<proteinExistence type="predicted"/>
<reference evidence="1" key="1">
    <citation type="submission" date="2022-05" db="EMBL/GenBank/DDBJ databases">
        <title>Brevundimonas albigilva TT17 genome sequence.</title>
        <authorList>
            <person name="Lee K."/>
            <person name="Son H."/>
        </authorList>
    </citation>
    <scope>NUCLEOTIDE SEQUENCE</scope>
    <source>
        <strain evidence="1">TT17</strain>
    </source>
</reference>
<name>A0ABY4SPY1_9CAUL</name>
<evidence type="ECO:0000313" key="2">
    <source>
        <dbReference type="Proteomes" id="UP001055429"/>
    </source>
</evidence>
<evidence type="ECO:0000313" key="1">
    <source>
        <dbReference type="EMBL" id="URI15964.1"/>
    </source>
</evidence>
<dbReference type="EMBL" id="CP097649">
    <property type="protein sequence ID" value="URI15964.1"/>
    <property type="molecule type" value="Genomic_DNA"/>
</dbReference>
<dbReference type="Proteomes" id="UP001055429">
    <property type="component" value="Chromosome"/>
</dbReference>
<accession>A0ABY4SPY1</accession>